<organism evidence="2">
    <name type="scientific">Anguilla anguilla</name>
    <name type="common">European freshwater eel</name>
    <name type="synonym">Muraena anguilla</name>
    <dbReference type="NCBI Taxonomy" id="7936"/>
    <lineage>
        <taxon>Eukaryota</taxon>
        <taxon>Metazoa</taxon>
        <taxon>Chordata</taxon>
        <taxon>Craniata</taxon>
        <taxon>Vertebrata</taxon>
        <taxon>Euteleostomi</taxon>
        <taxon>Actinopterygii</taxon>
        <taxon>Neopterygii</taxon>
        <taxon>Teleostei</taxon>
        <taxon>Anguilliformes</taxon>
        <taxon>Anguillidae</taxon>
        <taxon>Anguilla</taxon>
    </lineage>
</organism>
<proteinExistence type="predicted"/>
<evidence type="ECO:0000313" key="2">
    <source>
        <dbReference type="EMBL" id="JAH34413.1"/>
    </source>
</evidence>
<accession>A0A0E9S1M6</accession>
<feature type="region of interest" description="Disordered" evidence="1">
    <location>
        <begin position="1"/>
        <end position="20"/>
    </location>
</feature>
<dbReference type="EMBL" id="GBXM01074164">
    <property type="protein sequence ID" value="JAH34413.1"/>
    <property type="molecule type" value="Transcribed_RNA"/>
</dbReference>
<evidence type="ECO:0000256" key="1">
    <source>
        <dbReference type="SAM" id="MobiDB-lite"/>
    </source>
</evidence>
<reference evidence="2" key="1">
    <citation type="submission" date="2014-11" db="EMBL/GenBank/DDBJ databases">
        <authorList>
            <person name="Amaro Gonzalez C."/>
        </authorList>
    </citation>
    <scope>NUCLEOTIDE SEQUENCE</scope>
</reference>
<name>A0A0E9S1M6_ANGAN</name>
<sequence>MTQNRQTDPSSKRGIYKDIL</sequence>
<protein>
    <submittedName>
        <fullName evidence="2">Uncharacterized protein</fullName>
    </submittedName>
</protein>
<dbReference type="AlphaFoldDB" id="A0A0E9S1M6"/>
<reference evidence="2" key="2">
    <citation type="journal article" date="2015" name="Fish Shellfish Immunol.">
        <title>Early steps in the European eel (Anguilla anguilla)-Vibrio vulnificus interaction in the gills: Role of the RtxA13 toxin.</title>
        <authorList>
            <person name="Callol A."/>
            <person name="Pajuelo D."/>
            <person name="Ebbesson L."/>
            <person name="Teles M."/>
            <person name="MacKenzie S."/>
            <person name="Amaro C."/>
        </authorList>
    </citation>
    <scope>NUCLEOTIDE SEQUENCE</scope>
</reference>